<gene>
    <name evidence="4" type="ORF">E5259_24150</name>
</gene>
<dbReference type="GO" id="GO:0000166">
    <property type="term" value="F:nucleotide binding"/>
    <property type="evidence" value="ECO:0007669"/>
    <property type="project" value="UniProtKB-KW"/>
</dbReference>
<dbReference type="Pfam" id="PF22335">
    <property type="entry name" value="Cas10-Cmr2_palm2"/>
    <property type="match status" value="1"/>
</dbReference>
<dbReference type="InterPro" id="IPR043128">
    <property type="entry name" value="Rev_trsase/Diguanyl_cyclase"/>
</dbReference>
<keyword evidence="2" id="KW-0051">Antiviral defense</keyword>
<dbReference type="InterPro" id="IPR054767">
    <property type="entry name" value="Cas10-Cmr2_palm2"/>
</dbReference>
<dbReference type="Gene3D" id="3.30.70.270">
    <property type="match status" value="1"/>
</dbReference>
<dbReference type="GO" id="GO:0051607">
    <property type="term" value="P:defense response to virus"/>
    <property type="evidence" value="ECO:0007669"/>
    <property type="project" value="UniProtKB-KW"/>
</dbReference>
<reference evidence="4 5" key="1">
    <citation type="submission" date="2019-04" db="EMBL/GenBank/DDBJ databases">
        <authorList>
            <person name="Schori C."/>
            <person name="Ahrens C."/>
        </authorList>
    </citation>
    <scope>NUCLEOTIDE SEQUENCE [LARGE SCALE GENOMIC DNA]</scope>
    <source>
        <strain evidence="4 5">DSM 2950</strain>
    </source>
</reference>
<protein>
    <recommendedName>
        <fullName evidence="3">Cas10/Cmr2 second palm domain-containing protein</fullName>
    </recommendedName>
</protein>
<dbReference type="Proteomes" id="UP000515789">
    <property type="component" value="Chromosome"/>
</dbReference>
<evidence type="ECO:0000313" key="5">
    <source>
        <dbReference type="Proteomes" id="UP000515789"/>
    </source>
</evidence>
<evidence type="ECO:0000313" key="4">
    <source>
        <dbReference type="EMBL" id="QMW80431.1"/>
    </source>
</evidence>
<evidence type="ECO:0000259" key="3">
    <source>
        <dbReference type="Pfam" id="PF22335"/>
    </source>
</evidence>
<dbReference type="RefSeq" id="WP_018597747.1">
    <property type="nucleotide sequence ID" value="NZ_CABLBP010000007.1"/>
</dbReference>
<keyword evidence="1" id="KW-0547">Nucleotide-binding</keyword>
<evidence type="ECO:0000256" key="1">
    <source>
        <dbReference type="ARBA" id="ARBA00022741"/>
    </source>
</evidence>
<dbReference type="GeneID" id="75054124"/>
<dbReference type="EMBL" id="CP039126">
    <property type="protein sequence ID" value="QMW80431.1"/>
    <property type="molecule type" value="Genomic_DNA"/>
</dbReference>
<feature type="domain" description="Cas10/Cmr2 second palm" evidence="3">
    <location>
        <begin position="190"/>
        <end position="339"/>
    </location>
</feature>
<name>A0A7G5N0N8_9FIRM</name>
<evidence type="ECO:0000256" key="2">
    <source>
        <dbReference type="ARBA" id="ARBA00023118"/>
    </source>
</evidence>
<proteinExistence type="predicted"/>
<organism evidence="4 5">
    <name type="scientific">Blautia producta</name>
    <dbReference type="NCBI Taxonomy" id="33035"/>
    <lineage>
        <taxon>Bacteria</taxon>
        <taxon>Bacillati</taxon>
        <taxon>Bacillota</taxon>
        <taxon>Clostridia</taxon>
        <taxon>Lachnospirales</taxon>
        <taxon>Lachnospiraceae</taxon>
        <taxon>Blautia</taxon>
    </lineage>
</organism>
<dbReference type="AlphaFoldDB" id="A0A7G5N0N8"/>
<sequence>MRYLMILEVSQKQAYIFASTKLKDNIENSEAIVQVTDSRYLEDVAARAGLHFSMEDNLVYSGGGHTVLEFPSEKIAKEFAFEISKTVRREFPEMELFIKTIQYSETEDPGQNLKRLSEALEVKKSVRAAAFHQGTFGVERMDATFRKAIPTVEAVDRIKWNPQSEDVPEGYSIPTQFDDLGNSKNESSFIAVVHIDGNAMGKRVEKIRREDQTKPWAEYKSNMRTFSESVDKNFKEAYKEMLHRVAQNLKNGNLSVLELQGKMFPVRKIILAGDDVCFVTEGRIGLEAARIFIEQLKCKKNDYDQKGYTACAGVAIVHKKYPFYKAYELSEILCSNAKKYIASFSDEQKDASASACAIDWHIEFGVMLDSLAEMRKQYQTADGKQLELRPYLLWAEKDIWDKEKIRRYGNFRTLIKSLQSHDIAYARGKIKEFCAALKEGEQAAWYYMKNNLMDELALEGFVGIYEEVKSNRLFTGKGLDRKIFAQTADGIDRALFFDAIEILDTYINLD</sequence>
<accession>A0A7G5N0N8</accession>